<dbReference type="EMBL" id="AZHX01000375">
    <property type="protein sequence ID" value="ETX07774.1"/>
    <property type="molecule type" value="Genomic_DNA"/>
</dbReference>
<dbReference type="InterPro" id="IPR036165">
    <property type="entry name" value="YefM-like_sf"/>
</dbReference>
<evidence type="ECO:0000313" key="4">
    <source>
        <dbReference type="Proteomes" id="UP000019140"/>
    </source>
</evidence>
<dbReference type="PANTHER" id="PTHR35377">
    <property type="entry name" value="ANTITOXIN VAPB49-RELATED-RELATED"/>
    <property type="match status" value="1"/>
</dbReference>
<comment type="function">
    <text evidence="2">Antitoxin component of a type II toxin-antitoxin (TA) system.</text>
</comment>
<keyword evidence="4" id="KW-1185">Reference proteome</keyword>
<dbReference type="InterPro" id="IPR051416">
    <property type="entry name" value="phD-YefM_TA_antitoxins"/>
</dbReference>
<dbReference type="InterPro" id="IPR006442">
    <property type="entry name" value="Antitoxin_Phd/YefM"/>
</dbReference>
<name>W4MBS4_9BACT</name>
<dbReference type="Gene3D" id="3.40.1620.10">
    <property type="entry name" value="YefM-like domain"/>
    <property type="match status" value="1"/>
</dbReference>
<evidence type="ECO:0000256" key="1">
    <source>
        <dbReference type="ARBA" id="ARBA00009981"/>
    </source>
</evidence>
<dbReference type="NCBIfam" id="TIGR01552">
    <property type="entry name" value="phd_fam"/>
    <property type="match status" value="1"/>
</dbReference>
<organism evidence="3 4">
    <name type="scientific">Candidatus Entotheonella gemina</name>
    <dbReference type="NCBI Taxonomy" id="1429439"/>
    <lineage>
        <taxon>Bacteria</taxon>
        <taxon>Pseudomonadati</taxon>
        <taxon>Nitrospinota/Tectimicrobiota group</taxon>
        <taxon>Candidatus Tectimicrobiota</taxon>
        <taxon>Candidatus Entotheonellia</taxon>
        <taxon>Candidatus Entotheonellales</taxon>
        <taxon>Candidatus Entotheonellaceae</taxon>
        <taxon>Candidatus Entotheonella</taxon>
    </lineage>
</organism>
<proteinExistence type="inferred from homology"/>
<gene>
    <name evidence="3" type="ORF">ETSY2_09240</name>
</gene>
<accession>W4MBS4</accession>
<evidence type="ECO:0000313" key="3">
    <source>
        <dbReference type="EMBL" id="ETX07774.1"/>
    </source>
</evidence>
<comment type="caution">
    <text evidence="3">The sequence shown here is derived from an EMBL/GenBank/DDBJ whole genome shotgun (WGS) entry which is preliminary data.</text>
</comment>
<dbReference type="SUPFAM" id="SSF143120">
    <property type="entry name" value="YefM-like"/>
    <property type="match status" value="1"/>
</dbReference>
<dbReference type="Proteomes" id="UP000019140">
    <property type="component" value="Unassembled WGS sequence"/>
</dbReference>
<sequence length="78" mass="8706">MDTVNIHHAKTQLSKLLERVEAGEEIVIARHGKPVARLVPFTSQPRKPGRLRGKIHFKPDFDAPLPEDIAAAFRGECP</sequence>
<comment type="similarity">
    <text evidence="1 2">Belongs to the phD/YefM antitoxin family.</text>
</comment>
<evidence type="ECO:0000256" key="2">
    <source>
        <dbReference type="RuleBase" id="RU362080"/>
    </source>
</evidence>
<dbReference type="PATRIC" id="fig|1429439.4.peg.1584"/>
<reference evidence="3 4" key="1">
    <citation type="journal article" date="2014" name="Nature">
        <title>An environmental bacterial taxon with a large and distinct metabolic repertoire.</title>
        <authorList>
            <person name="Wilson M.C."/>
            <person name="Mori T."/>
            <person name="Ruckert C."/>
            <person name="Uria A.R."/>
            <person name="Helf M.J."/>
            <person name="Takada K."/>
            <person name="Gernert C."/>
            <person name="Steffens U.A."/>
            <person name="Heycke N."/>
            <person name="Schmitt S."/>
            <person name="Rinke C."/>
            <person name="Helfrich E.J."/>
            <person name="Brachmann A.O."/>
            <person name="Gurgui C."/>
            <person name="Wakimoto T."/>
            <person name="Kracht M."/>
            <person name="Crusemann M."/>
            <person name="Hentschel U."/>
            <person name="Abe I."/>
            <person name="Matsunaga S."/>
            <person name="Kalinowski J."/>
            <person name="Takeyama H."/>
            <person name="Piel J."/>
        </authorList>
    </citation>
    <scope>NUCLEOTIDE SEQUENCE [LARGE SCALE GENOMIC DNA]</scope>
    <source>
        <strain evidence="4">TSY2</strain>
    </source>
</reference>
<dbReference type="HOGENOM" id="CLU_163140_3_1_7"/>
<dbReference type="AlphaFoldDB" id="W4MBS4"/>
<dbReference type="Pfam" id="PF02604">
    <property type="entry name" value="PhdYeFM_antitox"/>
    <property type="match status" value="1"/>
</dbReference>
<protein>
    <recommendedName>
        <fullName evidence="2">Antitoxin</fullName>
    </recommendedName>
</protein>